<proteinExistence type="predicted"/>
<dbReference type="Pfam" id="PF10604">
    <property type="entry name" value="Polyketide_cyc2"/>
    <property type="match status" value="2"/>
</dbReference>
<dbReference type="OrthoDB" id="3419705at2"/>
<dbReference type="Proteomes" id="UP000236723">
    <property type="component" value="Unassembled WGS sequence"/>
</dbReference>
<dbReference type="Gene3D" id="3.30.530.20">
    <property type="match status" value="2"/>
</dbReference>
<dbReference type="AlphaFoldDB" id="A0A1H5VFN9"/>
<dbReference type="RefSeq" id="WP_103936562.1">
    <property type="nucleotide sequence ID" value="NZ_FNVO01000002.1"/>
</dbReference>
<dbReference type="CDD" id="cd08861">
    <property type="entry name" value="OtcD1_ARO-CYC_like"/>
    <property type="match status" value="2"/>
</dbReference>
<dbReference type="EMBL" id="FNVO01000002">
    <property type="protein sequence ID" value="SEF85601.1"/>
    <property type="molecule type" value="Genomic_DNA"/>
</dbReference>
<keyword evidence="2" id="KW-1185">Reference proteome</keyword>
<gene>
    <name evidence="1" type="ORF">SAMN04489712_102286</name>
</gene>
<evidence type="ECO:0000313" key="2">
    <source>
        <dbReference type="Proteomes" id="UP000236723"/>
    </source>
</evidence>
<organism evidence="1 2">
    <name type="scientific">Thermomonospora echinospora</name>
    <dbReference type="NCBI Taxonomy" id="1992"/>
    <lineage>
        <taxon>Bacteria</taxon>
        <taxon>Bacillati</taxon>
        <taxon>Actinomycetota</taxon>
        <taxon>Actinomycetes</taxon>
        <taxon>Streptosporangiales</taxon>
        <taxon>Thermomonosporaceae</taxon>
        <taxon>Thermomonospora</taxon>
    </lineage>
</organism>
<dbReference type="InterPro" id="IPR023393">
    <property type="entry name" value="START-like_dom_sf"/>
</dbReference>
<evidence type="ECO:0000313" key="1">
    <source>
        <dbReference type="EMBL" id="SEF85601.1"/>
    </source>
</evidence>
<accession>A0A1H5VFN9</accession>
<dbReference type="InterPro" id="IPR019587">
    <property type="entry name" value="Polyketide_cyclase/dehydratase"/>
</dbReference>
<protein>
    <submittedName>
        <fullName evidence="1">Aromatase</fullName>
    </submittedName>
</protein>
<name>A0A1H5VFN9_9ACTN</name>
<sequence>MTGPGRREVEHEITVRAPAATAYRLIAEVAEWPRIFPPTVHVDHLERAPGHERIRIWATAEGEAKTWTSRRVLDPGGLRIEFRQEVSAPPVASMGGAWVIEPVGEDESRIRLLHDYRAVGDDPDDLAWIDRAVDHNSRAELAALKVNMERAVDSADLLLSFEDTVRIAGSAKDAYDFVNDAHLWRERLPHVARVSLTEETPGLQTLEMDTRTKDGSTHTTRSVRVCFPHQRIVYKQIVTPALMTLHTGAWLFTDTGDGVTVTSRHTVMINPDTITKVLGEGAGVAEAREFVRTALSGNSLATLGHARAYAESRA</sequence>
<reference evidence="2" key="1">
    <citation type="submission" date="2016-10" db="EMBL/GenBank/DDBJ databases">
        <authorList>
            <person name="Varghese N."/>
            <person name="Submissions S."/>
        </authorList>
    </citation>
    <scope>NUCLEOTIDE SEQUENCE [LARGE SCALE GENOMIC DNA]</scope>
    <source>
        <strain evidence="2">DSM 43163</strain>
    </source>
</reference>
<dbReference type="SUPFAM" id="SSF55961">
    <property type="entry name" value="Bet v1-like"/>
    <property type="match status" value="2"/>
</dbReference>